<feature type="region of interest" description="Disordered" evidence="1">
    <location>
        <begin position="555"/>
        <end position="579"/>
    </location>
</feature>
<name>A0A225W8K5_9STRA</name>
<accession>A0A225W8K5</accession>
<gene>
    <name evidence="2" type="ORF">PHMEG_00013105</name>
</gene>
<feature type="region of interest" description="Disordered" evidence="1">
    <location>
        <begin position="501"/>
        <end position="521"/>
    </location>
</feature>
<protein>
    <recommendedName>
        <fullName evidence="4">Peptidase A2 domain-containing protein</fullName>
    </recommendedName>
</protein>
<evidence type="ECO:0000313" key="3">
    <source>
        <dbReference type="Proteomes" id="UP000198211"/>
    </source>
</evidence>
<dbReference type="InterPro" id="IPR001969">
    <property type="entry name" value="Aspartic_peptidase_AS"/>
</dbReference>
<evidence type="ECO:0000313" key="2">
    <source>
        <dbReference type="EMBL" id="OWZ13548.1"/>
    </source>
</evidence>
<evidence type="ECO:0000256" key="1">
    <source>
        <dbReference type="SAM" id="MobiDB-lite"/>
    </source>
</evidence>
<keyword evidence="3" id="KW-1185">Reference proteome</keyword>
<organism evidence="2 3">
    <name type="scientific">Phytophthora megakarya</name>
    <dbReference type="NCBI Taxonomy" id="4795"/>
    <lineage>
        <taxon>Eukaryota</taxon>
        <taxon>Sar</taxon>
        <taxon>Stramenopiles</taxon>
        <taxon>Oomycota</taxon>
        <taxon>Peronosporomycetes</taxon>
        <taxon>Peronosporales</taxon>
        <taxon>Peronosporaceae</taxon>
        <taxon>Phytophthora</taxon>
    </lineage>
</organism>
<dbReference type="GO" id="GO:0006508">
    <property type="term" value="P:proteolysis"/>
    <property type="evidence" value="ECO:0007669"/>
    <property type="project" value="InterPro"/>
</dbReference>
<dbReference type="CDD" id="cd00303">
    <property type="entry name" value="retropepsin_like"/>
    <property type="match status" value="1"/>
</dbReference>
<sequence>MLLTGHSRGVTSVHKTMDKSQADLVKVDFDLRLNLVRGSMITVVDAVSRDQVMVHALQACGGQNHSTHFLFPTISVVPASARLRPSTSWSILRINVDKKNISPELQKLVFGCPPTETGLVPTGQSQSADLVIDAEYLYAFTGKCEWSEDNNNKDENEKNVEFNGECGVCPDGGKLHGINEDTTTKKAVDGDWLVSICEAGEAAPMHAKTVKSLPGERMGWWLSQRFDRRVRMRALVRDAVNDVRTSIILDTGANVSIITTKLARRLRQEPILEHGRQLEVRGIQEGKMSTTTRVKAKVTLGWNTVYEFEFWVIDHSAGSEVVLGTVIMIPAGIRLDQFYATAKLSGEEIVPLVKSLSADEDSAEGMHVTGGPTKSLQIPAGEWIEFRLQKRKQSLGTHDVWVRRTAALIPTIIRVVYCPAHLNVIAWVPRGFMPKQDGYVPIDSRKYEQWQVLAYAGSHDETLFNTPQLECELYERWLVSQPLVVEQQPYTWSTSILQKPNEYSSDGDASLSQDAQGSMEHVARSVESATDGSPVGDDLVSAAVALGASTPTPTECLDIDRGCNNPSTETHSDEKSPDASVADLEHTFMCVMHVLYTEGNDDPADDDYAVYEANYISLEDYAQELAFLPDLTEPSVTELD</sequence>
<dbReference type="GO" id="GO:0004190">
    <property type="term" value="F:aspartic-type endopeptidase activity"/>
    <property type="evidence" value="ECO:0007669"/>
    <property type="project" value="InterPro"/>
</dbReference>
<dbReference type="InterPro" id="IPR021109">
    <property type="entry name" value="Peptidase_aspartic_dom_sf"/>
</dbReference>
<dbReference type="Gene3D" id="2.40.70.10">
    <property type="entry name" value="Acid Proteases"/>
    <property type="match status" value="1"/>
</dbReference>
<dbReference type="OrthoDB" id="117285at2759"/>
<dbReference type="SUPFAM" id="SSF50630">
    <property type="entry name" value="Acid proteases"/>
    <property type="match status" value="1"/>
</dbReference>
<dbReference type="Pfam" id="PF13650">
    <property type="entry name" value="Asp_protease_2"/>
    <property type="match status" value="1"/>
</dbReference>
<comment type="caution">
    <text evidence="2">The sequence shown here is derived from an EMBL/GenBank/DDBJ whole genome shotgun (WGS) entry which is preliminary data.</text>
</comment>
<dbReference type="Proteomes" id="UP000198211">
    <property type="component" value="Unassembled WGS sequence"/>
</dbReference>
<evidence type="ECO:0008006" key="4">
    <source>
        <dbReference type="Google" id="ProtNLM"/>
    </source>
</evidence>
<proteinExistence type="predicted"/>
<dbReference type="PROSITE" id="PS00141">
    <property type="entry name" value="ASP_PROTEASE"/>
    <property type="match status" value="1"/>
</dbReference>
<dbReference type="EMBL" id="NBNE01001552">
    <property type="protein sequence ID" value="OWZ13548.1"/>
    <property type="molecule type" value="Genomic_DNA"/>
</dbReference>
<reference evidence="3" key="1">
    <citation type="submission" date="2017-03" db="EMBL/GenBank/DDBJ databases">
        <title>Phytopthora megakarya and P. palmivora, two closely related causual agents of cacao black pod achieved similar genome size and gene model numbers by different mechanisms.</title>
        <authorList>
            <person name="Ali S."/>
            <person name="Shao J."/>
            <person name="Larry D.J."/>
            <person name="Kronmiller B."/>
            <person name="Shen D."/>
            <person name="Strem M.D."/>
            <person name="Melnick R.L."/>
            <person name="Guiltinan M.J."/>
            <person name="Tyler B.M."/>
            <person name="Meinhardt L.W."/>
            <person name="Bailey B.A."/>
        </authorList>
    </citation>
    <scope>NUCLEOTIDE SEQUENCE [LARGE SCALE GENOMIC DNA]</scope>
    <source>
        <strain evidence="3">zdho120</strain>
    </source>
</reference>
<dbReference type="AlphaFoldDB" id="A0A225W8K5"/>